<dbReference type="GO" id="GO:0016740">
    <property type="term" value="F:transferase activity"/>
    <property type="evidence" value="ECO:0007669"/>
    <property type="project" value="UniProtKB-KW"/>
</dbReference>
<dbReference type="Gene3D" id="3.40.50.2000">
    <property type="entry name" value="Glycogen Phosphorylase B"/>
    <property type="match status" value="2"/>
</dbReference>
<accession>A0A4Q2L278</accession>
<keyword evidence="1" id="KW-0808">Transferase</keyword>
<dbReference type="EMBL" id="SDPN01000006">
    <property type="protein sequence ID" value="RXZ72204.1"/>
    <property type="molecule type" value="Genomic_DNA"/>
</dbReference>
<evidence type="ECO:0000313" key="2">
    <source>
        <dbReference type="Proteomes" id="UP000293865"/>
    </source>
</evidence>
<gene>
    <name evidence="1" type="ORF">ESP51_04785</name>
</gene>
<evidence type="ECO:0000313" key="1">
    <source>
        <dbReference type="EMBL" id="RXZ72204.1"/>
    </source>
</evidence>
<dbReference type="RefSeq" id="WP_129519757.1">
    <property type="nucleotide sequence ID" value="NZ_SDPN01000006.1"/>
</dbReference>
<dbReference type="Proteomes" id="UP000293865">
    <property type="component" value="Unassembled WGS sequence"/>
</dbReference>
<dbReference type="SUPFAM" id="SSF53756">
    <property type="entry name" value="UDP-Glycosyltransferase/glycogen phosphorylase"/>
    <property type="match status" value="1"/>
</dbReference>
<keyword evidence="2" id="KW-1185">Reference proteome</keyword>
<reference evidence="1 2" key="1">
    <citation type="submission" date="2019-01" db="EMBL/GenBank/DDBJ databases">
        <title>Agromyces.</title>
        <authorList>
            <person name="Li J."/>
        </authorList>
    </citation>
    <scope>NUCLEOTIDE SEQUENCE [LARGE SCALE GENOMIC DNA]</scope>
    <source>
        <strain evidence="1 2">DSM 15934</strain>
    </source>
</reference>
<name>A0A4Q2L278_9MICO</name>
<sequence length="368" mass="40341">MRVATFLLAKDPTIDHGGDIALARLVMELARASLTVESICLSRAGEPSPDPTVTRVTKPPVSVPKLMLRSLRDRRSVVHSRFDVAALREEIDRRQPDLFVAEHNYMVESFLRTRHRGVTPLALNTVNSESIVFRANRGLGGRIEAPRIAADELRTARSARSVGTYDREEVDFYRRGGVGRVHWLDITLPPARKAPIAASGTRLVFLGDRTWPPNQEAFEQLVQWWPDIARGIPGAELVVVGKQAAGYTPVPLPDGMTDLGFADDLESVLNSCRALIAPVLTGGGVRVKLLEAASRGLPVVGTSAALGSHAPIFGIDTSDGREAFVEQCRRFLVDRAAAAAEGDRLYDLNQDRWDRKVPHARVGDWLAP</sequence>
<organism evidence="1 2">
    <name type="scientific">Agromyces albus</name>
    <dbReference type="NCBI Taxonomy" id="205332"/>
    <lineage>
        <taxon>Bacteria</taxon>
        <taxon>Bacillati</taxon>
        <taxon>Actinomycetota</taxon>
        <taxon>Actinomycetes</taxon>
        <taxon>Micrococcales</taxon>
        <taxon>Microbacteriaceae</taxon>
        <taxon>Agromyces</taxon>
    </lineage>
</organism>
<proteinExistence type="predicted"/>
<dbReference type="Pfam" id="PF13692">
    <property type="entry name" value="Glyco_trans_1_4"/>
    <property type="match status" value="1"/>
</dbReference>
<dbReference type="OrthoDB" id="9807209at2"/>
<dbReference type="AlphaFoldDB" id="A0A4Q2L278"/>
<comment type="caution">
    <text evidence="1">The sequence shown here is derived from an EMBL/GenBank/DDBJ whole genome shotgun (WGS) entry which is preliminary data.</text>
</comment>
<protein>
    <submittedName>
        <fullName evidence="1">Glycosyltransferase</fullName>
    </submittedName>
</protein>